<dbReference type="AlphaFoldDB" id="A0A0F9EW52"/>
<protein>
    <submittedName>
        <fullName evidence="2">Uncharacterized protein</fullName>
    </submittedName>
</protein>
<dbReference type="GO" id="GO:0006352">
    <property type="term" value="P:DNA-templated transcription initiation"/>
    <property type="evidence" value="ECO:0007669"/>
    <property type="project" value="InterPro"/>
</dbReference>
<dbReference type="EMBL" id="LAZR01023490">
    <property type="protein sequence ID" value="KKL78338.1"/>
    <property type="molecule type" value="Genomic_DNA"/>
</dbReference>
<reference evidence="2" key="1">
    <citation type="journal article" date="2015" name="Nature">
        <title>Complex archaea that bridge the gap between prokaryotes and eukaryotes.</title>
        <authorList>
            <person name="Spang A."/>
            <person name="Saw J.H."/>
            <person name="Jorgensen S.L."/>
            <person name="Zaremba-Niedzwiedzka K."/>
            <person name="Martijn J."/>
            <person name="Lind A.E."/>
            <person name="van Eijk R."/>
            <person name="Schleper C."/>
            <person name="Guy L."/>
            <person name="Ettema T.J."/>
        </authorList>
    </citation>
    <scope>NUCLEOTIDE SEQUENCE</scope>
</reference>
<feature type="compositionally biased region" description="Basic and acidic residues" evidence="1">
    <location>
        <begin position="84"/>
        <end position="93"/>
    </location>
</feature>
<evidence type="ECO:0000313" key="2">
    <source>
        <dbReference type="EMBL" id="KKL78338.1"/>
    </source>
</evidence>
<sequence length="107" mass="12133">MNAVLQYAIDHQPKARNLLYTCYGVAVDDVEDVAQTVLLAILKADPEPLNPKAYWSMAVRSAAMGYHRYRRPRSVEPMPEDGISDARQDPETAVECREEIRRAWAEA</sequence>
<name>A0A0F9EW52_9ZZZZ</name>
<evidence type="ECO:0000256" key="1">
    <source>
        <dbReference type="SAM" id="MobiDB-lite"/>
    </source>
</evidence>
<proteinExistence type="predicted"/>
<feature type="non-terminal residue" evidence="2">
    <location>
        <position position="107"/>
    </location>
</feature>
<dbReference type="GO" id="GO:0003700">
    <property type="term" value="F:DNA-binding transcription factor activity"/>
    <property type="evidence" value="ECO:0007669"/>
    <property type="project" value="InterPro"/>
</dbReference>
<organism evidence="2">
    <name type="scientific">marine sediment metagenome</name>
    <dbReference type="NCBI Taxonomy" id="412755"/>
    <lineage>
        <taxon>unclassified sequences</taxon>
        <taxon>metagenomes</taxon>
        <taxon>ecological metagenomes</taxon>
    </lineage>
</organism>
<gene>
    <name evidence="2" type="ORF">LCGC14_2025910</name>
</gene>
<dbReference type="InterPro" id="IPR013325">
    <property type="entry name" value="RNA_pol_sigma_r2"/>
</dbReference>
<dbReference type="SUPFAM" id="SSF88946">
    <property type="entry name" value="Sigma2 domain of RNA polymerase sigma factors"/>
    <property type="match status" value="1"/>
</dbReference>
<feature type="region of interest" description="Disordered" evidence="1">
    <location>
        <begin position="73"/>
        <end position="93"/>
    </location>
</feature>
<accession>A0A0F9EW52</accession>
<comment type="caution">
    <text evidence="2">The sequence shown here is derived from an EMBL/GenBank/DDBJ whole genome shotgun (WGS) entry which is preliminary data.</text>
</comment>